<sequence length="322" mass="33967">MTFQPVLHVVVLPVIAAALVALRALTLRPALAAGRAAVLRWCGVTIAIALLLIAAARPTLHVKDATSGETAGGADTNVFLIVDRSADSAVADHGDGVDRMAGIRDDITALTERYPRARFALLSFAARPALEWPLSADVWSLQPVVDRLTPWRDQNGDPSRVNAAAAATVLRYQLIAAAQQYPESANLVFYFGSGAGASEAPQGEFDLIAGAAGRSLVDGGAVYGYGNPEDIRQTSGSPLNEAGLQRIAEQLGVPYLHRTAGRELPQPGPPTTGGASASGALTARIELYWVFAMVAAALLLAEIYFGLRDVRRTRPARQAVQP</sequence>
<feature type="transmembrane region" description="Helical" evidence="1">
    <location>
        <begin position="6"/>
        <end position="25"/>
    </location>
</feature>
<dbReference type="SUPFAM" id="SSF53300">
    <property type="entry name" value="vWA-like"/>
    <property type="match status" value="1"/>
</dbReference>
<dbReference type="AlphaFoldDB" id="A0A117IMR7"/>
<gene>
    <name evidence="2" type="ORF">RMCT_2591</name>
</gene>
<evidence type="ECO:0000256" key="1">
    <source>
        <dbReference type="SAM" id="Phobius"/>
    </source>
</evidence>
<evidence type="ECO:0000313" key="3">
    <source>
        <dbReference type="Proteomes" id="UP000069654"/>
    </source>
</evidence>
<keyword evidence="1" id="KW-0472">Membrane</keyword>
<reference evidence="2 3" key="1">
    <citation type="journal article" date="2016" name="Genome Announc.">
        <title>Draft Genome Sequences of Five Rapidly Growing Mycobacterium Species, M. thermoresistibile, M. fortuitum subsp. acetamidolyticum, M. canariasense, M. brisbanense, and M. novocastrense.</title>
        <authorList>
            <person name="Katahira K."/>
            <person name="Ogura Y."/>
            <person name="Gotoh Y."/>
            <person name="Hayashi T."/>
        </authorList>
    </citation>
    <scope>NUCLEOTIDE SEQUENCE [LARGE SCALE GENOMIC DNA]</scope>
    <source>
        <strain evidence="2 3">JCM6362</strain>
    </source>
</reference>
<evidence type="ECO:0000313" key="2">
    <source>
        <dbReference type="EMBL" id="GAT15621.1"/>
    </source>
</evidence>
<evidence type="ECO:0008006" key="4">
    <source>
        <dbReference type="Google" id="ProtNLM"/>
    </source>
</evidence>
<dbReference type="OMA" id="DASHTIE"/>
<dbReference type="OrthoDB" id="9814325at2"/>
<proteinExistence type="predicted"/>
<feature type="transmembrane region" description="Helical" evidence="1">
    <location>
        <begin position="287"/>
        <end position="307"/>
    </location>
</feature>
<dbReference type="Proteomes" id="UP000069654">
    <property type="component" value="Unassembled WGS sequence"/>
</dbReference>
<dbReference type="Gene3D" id="3.40.50.410">
    <property type="entry name" value="von Willebrand factor, type A domain"/>
    <property type="match status" value="1"/>
</dbReference>
<accession>A0A117IMR7</accession>
<dbReference type="RefSeq" id="WP_003926518.1">
    <property type="nucleotide sequence ID" value="NZ_BCTB01000018.1"/>
</dbReference>
<organism evidence="2 3">
    <name type="scientific">Mycolicibacterium thermoresistibile</name>
    <name type="common">Mycobacterium thermoresistibile</name>
    <dbReference type="NCBI Taxonomy" id="1797"/>
    <lineage>
        <taxon>Bacteria</taxon>
        <taxon>Bacillati</taxon>
        <taxon>Actinomycetota</taxon>
        <taxon>Actinomycetes</taxon>
        <taxon>Mycobacteriales</taxon>
        <taxon>Mycobacteriaceae</taxon>
        <taxon>Mycolicibacterium</taxon>
    </lineage>
</organism>
<feature type="transmembrane region" description="Helical" evidence="1">
    <location>
        <begin position="37"/>
        <end position="56"/>
    </location>
</feature>
<dbReference type="EMBL" id="BCTB01000018">
    <property type="protein sequence ID" value="GAT15621.1"/>
    <property type="molecule type" value="Genomic_DNA"/>
</dbReference>
<comment type="caution">
    <text evidence="2">The sequence shown here is derived from an EMBL/GenBank/DDBJ whole genome shotgun (WGS) entry which is preliminary data.</text>
</comment>
<dbReference type="STRING" id="1797.RMCT_2591"/>
<reference evidence="3" key="2">
    <citation type="submission" date="2016-02" db="EMBL/GenBank/DDBJ databases">
        <title>Draft genome sequence of five rapidly growing Mycobacterium species.</title>
        <authorList>
            <person name="Katahira K."/>
            <person name="Gotou Y."/>
            <person name="Iida K."/>
            <person name="Ogura Y."/>
            <person name="Hayashi T."/>
        </authorList>
    </citation>
    <scope>NUCLEOTIDE SEQUENCE [LARGE SCALE GENOMIC DNA]</scope>
    <source>
        <strain evidence="3">JCM6362</strain>
    </source>
</reference>
<name>A0A117IMR7_MYCTH</name>
<dbReference type="InterPro" id="IPR036465">
    <property type="entry name" value="vWFA_dom_sf"/>
</dbReference>
<keyword evidence="1" id="KW-0812">Transmembrane</keyword>
<keyword evidence="1" id="KW-1133">Transmembrane helix</keyword>
<protein>
    <recommendedName>
        <fullName evidence="4">VWFA domain-containing protein</fullName>
    </recommendedName>
</protein>